<dbReference type="AlphaFoldDB" id="A0A1I1YX30"/>
<dbReference type="RefSeq" id="WP_075025313.1">
    <property type="nucleotide sequence ID" value="NZ_FONR01000001.1"/>
</dbReference>
<dbReference type="Pfam" id="PF03235">
    <property type="entry name" value="GmrSD_N"/>
    <property type="match status" value="1"/>
</dbReference>
<dbReference type="InterPro" id="IPR004919">
    <property type="entry name" value="GmrSD_N"/>
</dbReference>
<accession>A0A1I1YX30</accession>
<protein>
    <submittedName>
        <fullName evidence="2">Uncharacterized conserved protein, contains ParB-like and HNH nuclease domains</fullName>
    </submittedName>
</protein>
<evidence type="ECO:0000259" key="1">
    <source>
        <dbReference type="Pfam" id="PF03235"/>
    </source>
</evidence>
<organism evidence="2 3">
    <name type="scientific">Streptomyces mirabilis</name>
    <dbReference type="NCBI Taxonomy" id="68239"/>
    <lineage>
        <taxon>Bacteria</taxon>
        <taxon>Bacillati</taxon>
        <taxon>Actinomycetota</taxon>
        <taxon>Actinomycetes</taxon>
        <taxon>Kitasatosporales</taxon>
        <taxon>Streptomycetaceae</taxon>
        <taxon>Streptomyces</taxon>
    </lineage>
</organism>
<proteinExistence type="predicted"/>
<dbReference type="EMBL" id="FONR01000001">
    <property type="protein sequence ID" value="SFE24116.1"/>
    <property type="molecule type" value="Genomic_DNA"/>
</dbReference>
<sequence>MTVAEALKSIHNRSWVLPAIQREFVWSSDQICVLFDSLMRGYPVGSFLLWNVIPDQAAQFTFYDFLADYHEKNPYARVAQISAGRNVTAVLDGQQRFTSLNIGLYGSYAERLPRKWATNPDAYPRKRLYLNLLSRTGDEELGLTYDLQFLTEQEAESELDGQRPWFRVADILQLENSGPAMMAALEQHGLSGSQPFNTLYNLYEGVRTKTAINAYLEESTDADRVLDIFVRVNSGGTKLSNSDLLLSMATNQWRELDAREEIRSLVTELNQEQGRPFAFSKDLVLKAGLVLTEAPDFRFKISNFTQANMERLEKAWPQMRASLLRSARLLATFGLSERTLTADSVVIPLAYYLHSHGHDDAYIISSAHSKDRVAVRSWVFRSLLKRGVWGSGLDTLLNRICTVIRQSPPSDGFPAGDIEAAMAARGKSLQFGPEEIEELLDLQYSKARTFAVLALLYPGLNLSQDVHEDHIFPRSRFRRSALTRMGIPAEKIEDYLVRANGLPNLQLLAGTPNVEKSDAWPWEWLDGPHFPTAQTREEYATRNDLDLLPSEPVGFLDFYEGRRLRMRERLLSVLGESAASTDVLGE</sequence>
<evidence type="ECO:0000313" key="3">
    <source>
        <dbReference type="Proteomes" id="UP000181942"/>
    </source>
</evidence>
<name>A0A1I1YX30_9ACTN</name>
<feature type="domain" description="GmrSD restriction endonucleases N-terminal" evidence="1">
    <location>
        <begin position="5"/>
        <end position="247"/>
    </location>
</feature>
<dbReference type="PANTHER" id="PTHR37292:SF2">
    <property type="entry name" value="DUF262 DOMAIN-CONTAINING PROTEIN"/>
    <property type="match status" value="1"/>
</dbReference>
<evidence type="ECO:0000313" key="2">
    <source>
        <dbReference type="EMBL" id="SFE24116.1"/>
    </source>
</evidence>
<gene>
    <name evidence="2" type="ORF">SAMN02787118_10168</name>
</gene>
<dbReference type="PANTHER" id="PTHR37292">
    <property type="entry name" value="VNG6097C"/>
    <property type="match status" value="1"/>
</dbReference>
<reference evidence="2 3" key="1">
    <citation type="submission" date="2016-10" db="EMBL/GenBank/DDBJ databases">
        <authorList>
            <person name="de Groot N.N."/>
        </authorList>
    </citation>
    <scope>NUCLEOTIDE SEQUENCE [LARGE SCALE GENOMIC DNA]</scope>
    <source>
        <strain evidence="2 3">OK461</strain>
    </source>
</reference>
<dbReference type="Proteomes" id="UP000181942">
    <property type="component" value="Unassembled WGS sequence"/>
</dbReference>